<name>A0A3N4J2R8_9PEZI</name>
<dbReference type="InterPro" id="IPR013087">
    <property type="entry name" value="Znf_C2H2_type"/>
</dbReference>
<feature type="compositionally biased region" description="Polar residues" evidence="2">
    <location>
        <begin position="45"/>
        <end position="62"/>
    </location>
</feature>
<proteinExistence type="predicted"/>
<dbReference type="Proteomes" id="UP000276215">
    <property type="component" value="Unassembled WGS sequence"/>
</dbReference>
<dbReference type="STRING" id="1336337.A0A3N4J2R8"/>
<dbReference type="PROSITE" id="PS50157">
    <property type="entry name" value="ZINC_FINGER_C2H2_2"/>
    <property type="match status" value="1"/>
</dbReference>
<dbReference type="EMBL" id="ML120469">
    <property type="protein sequence ID" value="RPA92599.1"/>
    <property type="molecule type" value="Genomic_DNA"/>
</dbReference>
<evidence type="ECO:0000313" key="4">
    <source>
        <dbReference type="EMBL" id="RPA92599.1"/>
    </source>
</evidence>
<keyword evidence="5" id="KW-1185">Reference proteome</keyword>
<evidence type="ECO:0000259" key="3">
    <source>
        <dbReference type="PROSITE" id="PS50157"/>
    </source>
</evidence>
<reference evidence="4 5" key="1">
    <citation type="journal article" date="2018" name="Nat. Ecol. Evol.">
        <title>Pezizomycetes genomes reveal the molecular basis of ectomycorrhizal truffle lifestyle.</title>
        <authorList>
            <person name="Murat C."/>
            <person name="Payen T."/>
            <person name="Noel B."/>
            <person name="Kuo A."/>
            <person name="Morin E."/>
            <person name="Chen J."/>
            <person name="Kohler A."/>
            <person name="Krizsan K."/>
            <person name="Balestrini R."/>
            <person name="Da Silva C."/>
            <person name="Montanini B."/>
            <person name="Hainaut M."/>
            <person name="Levati E."/>
            <person name="Barry K.W."/>
            <person name="Belfiori B."/>
            <person name="Cichocki N."/>
            <person name="Clum A."/>
            <person name="Dockter R.B."/>
            <person name="Fauchery L."/>
            <person name="Guy J."/>
            <person name="Iotti M."/>
            <person name="Le Tacon F."/>
            <person name="Lindquist E.A."/>
            <person name="Lipzen A."/>
            <person name="Malagnac F."/>
            <person name="Mello A."/>
            <person name="Molinier V."/>
            <person name="Miyauchi S."/>
            <person name="Poulain J."/>
            <person name="Riccioni C."/>
            <person name="Rubini A."/>
            <person name="Sitrit Y."/>
            <person name="Splivallo R."/>
            <person name="Traeger S."/>
            <person name="Wang M."/>
            <person name="Zifcakova L."/>
            <person name="Wipf D."/>
            <person name="Zambonelli A."/>
            <person name="Paolocci F."/>
            <person name="Nowrousian M."/>
            <person name="Ottonello S."/>
            <person name="Baldrian P."/>
            <person name="Spatafora J.W."/>
            <person name="Henrissat B."/>
            <person name="Nagy L.G."/>
            <person name="Aury J.M."/>
            <person name="Wincker P."/>
            <person name="Grigoriev I.V."/>
            <person name="Bonfante P."/>
            <person name="Martin F.M."/>
        </authorList>
    </citation>
    <scope>NUCLEOTIDE SEQUENCE [LARGE SCALE GENOMIC DNA]</scope>
    <source>
        <strain evidence="4 5">120613-1</strain>
    </source>
</reference>
<accession>A0A3N4J2R8</accession>
<evidence type="ECO:0000313" key="5">
    <source>
        <dbReference type="Proteomes" id="UP000276215"/>
    </source>
</evidence>
<feature type="domain" description="C2H2-type" evidence="3">
    <location>
        <begin position="120"/>
        <end position="150"/>
    </location>
</feature>
<protein>
    <recommendedName>
        <fullName evidence="3">C2H2-type domain-containing protein</fullName>
    </recommendedName>
</protein>
<evidence type="ECO:0000256" key="1">
    <source>
        <dbReference type="PROSITE-ProRule" id="PRU00042"/>
    </source>
</evidence>
<sequence>MLASPLSKHLYNTTPTAYPWFTKMDHSRGGLAPNPATAVLSSLMQPANTSSRSQQFDPNRQPVQHPDASYTINPHEDPQVLDPSYSLNSRHYYENESDSASPSPVRSPIPHNSSEDTEQHPCLKPDCSKIFSHLHKLQRHYRDAHGKPQYDCPFPSCTRKGAKGFSRRDNMRQHHRLVHNKPLGPSKSPEPSVREASV</sequence>
<dbReference type="PROSITE" id="PS00028">
    <property type="entry name" value="ZINC_FINGER_C2H2_1"/>
    <property type="match status" value="1"/>
</dbReference>
<keyword evidence="1" id="KW-0479">Metal-binding</keyword>
<organism evidence="4 5">
    <name type="scientific">Choiromyces venosus 120613-1</name>
    <dbReference type="NCBI Taxonomy" id="1336337"/>
    <lineage>
        <taxon>Eukaryota</taxon>
        <taxon>Fungi</taxon>
        <taxon>Dikarya</taxon>
        <taxon>Ascomycota</taxon>
        <taxon>Pezizomycotina</taxon>
        <taxon>Pezizomycetes</taxon>
        <taxon>Pezizales</taxon>
        <taxon>Tuberaceae</taxon>
        <taxon>Choiromyces</taxon>
    </lineage>
</organism>
<gene>
    <name evidence="4" type="ORF">L873DRAFT_156979</name>
</gene>
<evidence type="ECO:0000256" key="2">
    <source>
        <dbReference type="SAM" id="MobiDB-lite"/>
    </source>
</evidence>
<dbReference type="GO" id="GO:0008270">
    <property type="term" value="F:zinc ion binding"/>
    <property type="evidence" value="ECO:0007669"/>
    <property type="project" value="UniProtKB-KW"/>
</dbReference>
<feature type="region of interest" description="Disordered" evidence="2">
    <location>
        <begin position="161"/>
        <end position="198"/>
    </location>
</feature>
<feature type="region of interest" description="Disordered" evidence="2">
    <location>
        <begin position="45"/>
        <end position="121"/>
    </location>
</feature>
<keyword evidence="1" id="KW-0863">Zinc-finger</keyword>
<keyword evidence="1" id="KW-0862">Zinc</keyword>
<dbReference type="OrthoDB" id="5305647at2759"/>
<dbReference type="SMART" id="SM00355">
    <property type="entry name" value="ZnF_C2H2"/>
    <property type="match status" value="2"/>
</dbReference>
<dbReference type="AlphaFoldDB" id="A0A3N4J2R8"/>
<dbReference type="Gene3D" id="3.30.160.60">
    <property type="entry name" value="Classic Zinc Finger"/>
    <property type="match status" value="1"/>
</dbReference>